<dbReference type="Proteomes" id="UP000298663">
    <property type="component" value="Unassembled WGS sequence"/>
</dbReference>
<sequence length="75" mass="8555">MGFEAASVGGAKLACRASHWVLISGGVKHNGRRFREKQPLTDDIRFQRAWCRFATRAPFPTARPQPTRHQFCSKR</sequence>
<reference evidence="1 2" key="1">
    <citation type="journal article" date="2015" name="Genome Biol.">
        <title>Comparative genomics of Steinernema reveals deeply conserved gene regulatory networks.</title>
        <authorList>
            <person name="Dillman A.R."/>
            <person name="Macchietto M."/>
            <person name="Porter C.F."/>
            <person name="Rogers A."/>
            <person name="Williams B."/>
            <person name="Antoshechkin I."/>
            <person name="Lee M.M."/>
            <person name="Goodwin Z."/>
            <person name="Lu X."/>
            <person name="Lewis E.E."/>
            <person name="Goodrich-Blair H."/>
            <person name="Stock S.P."/>
            <person name="Adams B.J."/>
            <person name="Sternberg P.W."/>
            <person name="Mortazavi A."/>
        </authorList>
    </citation>
    <scope>NUCLEOTIDE SEQUENCE [LARGE SCALE GENOMIC DNA]</scope>
    <source>
        <strain evidence="1 2">ALL</strain>
    </source>
</reference>
<proteinExistence type="predicted"/>
<name>A0A4U5LNV6_STECR</name>
<gene>
    <name evidence="1" type="ORF">L596_030820</name>
</gene>
<organism evidence="1 2">
    <name type="scientific">Steinernema carpocapsae</name>
    <name type="common">Entomopathogenic nematode</name>
    <dbReference type="NCBI Taxonomy" id="34508"/>
    <lineage>
        <taxon>Eukaryota</taxon>
        <taxon>Metazoa</taxon>
        <taxon>Ecdysozoa</taxon>
        <taxon>Nematoda</taxon>
        <taxon>Chromadorea</taxon>
        <taxon>Rhabditida</taxon>
        <taxon>Tylenchina</taxon>
        <taxon>Panagrolaimomorpha</taxon>
        <taxon>Strongyloidoidea</taxon>
        <taxon>Steinernematidae</taxon>
        <taxon>Steinernema</taxon>
    </lineage>
</organism>
<protein>
    <submittedName>
        <fullName evidence="1">Uncharacterized protein</fullName>
    </submittedName>
</protein>
<accession>A0A4U5LNV6</accession>
<evidence type="ECO:0000313" key="1">
    <source>
        <dbReference type="EMBL" id="TKR57576.1"/>
    </source>
</evidence>
<comment type="caution">
    <text evidence="1">The sequence shown here is derived from an EMBL/GenBank/DDBJ whole genome shotgun (WGS) entry which is preliminary data.</text>
</comment>
<reference evidence="1 2" key="2">
    <citation type="journal article" date="2019" name="G3 (Bethesda)">
        <title>Hybrid Assembly of the Genome of the Entomopathogenic Nematode Steinernema carpocapsae Identifies the X-Chromosome.</title>
        <authorList>
            <person name="Serra L."/>
            <person name="Macchietto M."/>
            <person name="Macias-Munoz A."/>
            <person name="McGill C.J."/>
            <person name="Rodriguez I.M."/>
            <person name="Rodriguez B."/>
            <person name="Murad R."/>
            <person name="Mortazavi A."/>
        </authorList>
    </citation>
    <scope>NUCLEOTIDE SEQUENCE [LARGE SCALE GENOMIC DNA]</scope>
    <source>
        <strain evidence="1 2">ALL</strain>
    </source>
</reference>
<evidence type="ECO:0000313" key="2">
    <source>
        <dbReference type="Proteomes" id="UP000298663"/>
    </source>
</evidence>
<keyword evidence="2" id="KW-1185">Reference proteome</keyword>
<dbReference type="AlphaFoldDB" id="A0A4U5LNV6"/>
<dbReference type="EMBL" id="AZBU02000015">
    <property type="protein sequence ID" value="TKR57576.1"/>
    <property type="molecule type" value="Genomic_DNA"/>
</dbReference>